<dbReference type="PANTHER" id="PTHR11579">
    <property type="entry name" value="PROTEIN-L-ISOASPARTATE O-METHYLTRANSFERASE"/>
    <property type="match status" value="1"/>
</dbReference>
<dbReference type="InterPro" id="IPR000682">
    <property type="entry name" value="PCMT"/>
</dbReference>
<dbReference type="GO" id="GO:0032259">
    <property type="term" value="P:methylation"/>
    <property type="evidence" value="ECO:0007669"/>
    <property type="project" value="UniProtKB-KW"/>
</dbReference>
<dbReference type="GO" id="GO:0030091">
    <property type="term" value="P:protein repair"/>
    <property type="evidence" value="ECO:0007669"/>
    <property type="project" value="UniProtKB-UniRule"/>
</dbReference>
<evidence type="ECO:0000313" key="9">
    <source>
        <dbReference type="Proteomes" id="UP000292424"/>
    </source>
</evidence>
<comment type="function">
    <text evidence="7">Catalyzes the methyl esterification of L-isoaspartyl residues in peptides and proteins that result from spontaneous decomposition of normal L-aspartyl and L-asparaginyl residues. It plays a role in the repair and/or degradation of damaged proteins.</text>
</comment>
<reference evidence="8 9" key="1">
    <citation type="submission" date="2019-09" db="EMBL/GenBank/DDBJ databases">
        <title>Complete genome sequence of Arachidicoccus sp. B3-10 isolated from apple orchard soil.</title>
        <authorList>
            <person name="Kim H.S."/>
            <person name="Han K.-I."/>
            <person name="Suh M.K."/>
            <person name="Lee K.C."/>
            <person name="Eom M.K."/>
            <person name="Kim J.-S."/>
            <person name="Kang S.W."/>
            <person name="Sin Y."/>
            <person name="Lee J.-S."/>
        </authorList>
    </citation>
    <scope>NUCLEOTIDE SEQUENCE [LARGE SCALE GENOMIC DNA]</scope>
    <source>
        <strain evidence="8 9">B3-10</strain>
    </source>
</reference>
<accession>A0A5P2G599</accession>
<keyword evidence="9" id="KW-1185">Reference proteome</keyword>
<evidence type="ECO:0000256" key="6">
    <source>
        <dbReference type="ARBA" id="ARBA00022691"/>
    </source>
</evidence>
<keyword evidence="4 7" id="KW-0489">Methyltransferase</keyword>
<organism evidence="8 9">
    <name type="scientific">Rhizosphaericola mali</name>
    <dbReference type="NCBI Taxonomy" id="2545455"/>
    <lineage>
        <taxon>Bacteria</taxon>
        <taxon>Pseudomonadati</taxon>
        <taxon>Bacteroidota</taxon>
        <taxon>Chitinophagia</taxon>
        <taxon>Chitinophagales</taxon>
        <taxon>Chitinophagaceae</taxon>
        <taxon>Rhizosphaericola</taxon>
    </lineage>
</organism>
<dbReference type="EMBL" id="CP044016">
    <property type="protein sequence ID" value="QES88992.1"/>
    <property type="molecule type" value="Genomic_DNA"/>
</dbReference>
<dbReference type="Proteomes" id="UP000292424">
    <property type="component" value="Chromosome"/>
</dbReference>
<evidence type="ECO:0000256" key="1">
    <source>
        <dbReference type="ARBA" id="ARBA00004496"/>
    </source>
</evidence>
<comment type="catalytic activity">
    <reaction evidence="7">
        <text>[protein]-L-isoaspartate + S-adenosyl-L-methionine = [protein]-L-isoaspartate alpha-methyl ester + S-adenosyl-L-homocysteine</text>
        <dbReference type="Rhea" id="RHEA:12705"/>
        <dbReference type="Rhea" id="RHEA-COMP:12143"/>
        <dbReference type="Rhea" id="RHEA-COMP:12144"/>
        <dbReference type="ChEBI" id="CHEBI:57856"/>
        <dbReference type="ChEBI" id="CHEBI:59789"/>
        <dbReference type="ChEBI" id="CHEBI:90596"/>
        <dbReference type="ChEBI" id="CHEBI:90598"/>
        <dbReference type="EC" id="2.1.1.77"/>
    </reaction>
</comment>
<comment type="subcellular location">
    <subcellularLocation>
        <location evidence="1 7">Cytoplasm</location>
    </subcellularLocation>
</comment>
<dbReference type="AlphaFoldDB" id="A0A5P2G599"/>
<dbReference type="GO" id="GO:0005737">
    <property type="term" value="C:cytoplasm"/>
    <property type="evidence" value="ECO:0007669"/>
    <property type="project" value="UniProtKB-SubCell"/>
</dbReference>
<gene>
    <name evidence="7" type="primary">pcm</name>
    <name evidence="8" type="ORF">E0W69_010105</name>
</gene>
<dbReference type="FunFam" id="3.40.50.150:FF:000010">
    <property type="entry name" value="Protein-L-isoaspartate O-methyltransferase"/>
    <property type="match status" value="1"/>
</dbReference>
<protein>
    <recommendedName>
        <fullName evidence="7">Protein-L-isoaspartate O-methyltransferase</fullName>
        <ecNumber evidence="7">2.1.1.77</ecNumber>
    </recommendedName>
    <alternativeName>
        <fullName evidence="7">L-isoaspartyl protein carboxyl methyltransferase</fullName>
    </alternativeName>
    <alternativeName>
        <fullName evidence="7">Protein L-isoaspartyl methyltransferase</fullName>
    </alternativeName>
    <alternativeName>
        <fullName evidence="7">Protein-beta-aspartate methyltransferase</fullName>
        <shortName evidence="7">PIMT</shortName>
    </alternativeName>
</protein>
<dbReference type="GO" id="GO:0004719">
    <property type="term" value="F:protein-L-isoaspartate (D-aspartate) O-methyltransferase activity"/>
    <property type="evidence" value="ECO:0007669"/>
    <property type="project" value="UniProtKB-UniRule"/>
</dbReference>
<evidence type="ECO:0000256" key="2">
    <source>
        <dbReference type="ARBA" id="ARBA00005369"/>
    </source>
</evidence>
<name>A0A5P2G599_9BACT</name>
<evidence type="ECO:0000256" key="7">
    <source>
        <dbReference type="HAMAP-Rule" id="MF_00090"/>
    </source>
</evidence>
<dbReference type="HAMAP" id="MF_00090">
    <property type="entry name" value="PIMT"/>
    <property type="match status" value="1"/>
</dbReference>
<dbReference type="SUPFAM" id="SSF53335">
    <property type="entry name" value="S-adenosyl-L-methionine-dependent methyltransferases"/>
    <property type="match status" value="1"/>
</dbReference>
<evidence type="ECO:0000256" key="3">
    <source>
        <dbReference type="ARBA" id="ARBA00022490"/>
    </source>
</evidence>
<keyword evidence="6 7" id="KW-0949">S-adenosyl-L-methionine</keyword>
<dbReference type="EC" id="2.1.1.77" evidence="7"/>
<dbReference type="NCBIfam" id="NF001453">
    <property type="entry name" value="PRK00312.1"/>
    <property type="match status" value="1"/>
</dbReference>
<evidence type="ECO:0000256" key="5">
    <source>
        <dbReference type="ARBA" id="ARBA00022679"/>
    </source>
</evidence>
<dbReference type="RefSeq" id="WP_131329938.1">
    <property type="nucleotide sequence ID" value="NZ_CP044016.1"/>
</dbReference>
<dbReference type="OrthoDB" id="9810066at2"/>
<dbReference type="CDD" id="cd02440">
    <property type="entry name" value="AdoMet_MTases"/>
    <property type="match status" value="1"/>
</dbReference>
<dbReference type="PANTHER" id="PTHR11579:SF0">
    <property type="entry name" value="PROTEIN-L-ISOASPARTATE(D-ASPARTATE) O-METHYLTRANSFERASE"/>
    <property type="match status" value="1"/>
</dbReference>
<dbReference type="NCBIfam" id="TIGR00080">
    <property type="entry name" value="pimt"/>
    <property type="match status" value="1"/>
</dbReference>
<dbReference type="Pfam" id="PF01135">
    <property type="entry name" value="PCMT"/>
    <property type="match status" value="1"/>
</dbReference>
<feature type="active site" evidence="7">
    <location>
        <position position="67"/>
    </location>
</feature>
<dbReference type="Gene3D" id="3.40.50.150">
    <property type="entry name" value="Vaccinia Virus protein VP39"/>
    <property type="match status" value="1"/>
</dbReference>
<dbReference type="KEGG" id="arac:E0W69_010105"/>
<dbReference type="PROSITE" id="PS01279">
    <property type="entry name" value="PCMT"/>
    <property type="match status" value="1"/>
</dbReference>
<keyword evidence="5 7" id="KW-0808">Transferase</keyword>
<evidence type="ECO:0000313" key="8">
    <source>
        <dbReference type="EMBL" id="QES88992.1"/>
    </source>
</evidence>
<evidence type="ECO:0000256" key="4">
    <source>
        <dbReference type="ARBA" id="ARBA00022603"/>
    </source>
</evidence>
<keyword evidence="3 7" id="KW-0963">Cytoplasm</keyword>
<comment type="similarity">
    <text evidence="2 7">Belongs to the methyltransferase superfamily. L-isoaspartyl/D-aspartyl protein methyltransferase family.</text>
</comment>
<proteinExistence type="inferred from homology"/>
<dbReference type="InterPro" id="IPR029063">
    <property type="entry name" value="SAM-dependent_MTases_sf"/>
</dbReference>
<sequence>MRQLVDQYYHKGLRNKLIESLRERGISNEKVLDAIRDVPRHFFLDSAFDRIAYEDKAFDIGAGQTISQPYAVAFQTHLLDLKPKDKVLEIGTGSAYQACVLAQLGAKVFTIERQKELYLNNQQFDYLKQFRLLKMFYGDGFAGLPGYAPFDKIIITAAAPYIPERLVDQLITGGIMVIPLDTENGKQRMMRIIKQVDGSITKEEFSEFEFVPMLKGKNS</sequence>